<protein>
    <submittedName>
        <fullName evidence="1">Uncharacterized protein</fullName>
    </submittedName>
</protein>
<dbReference type="AlphaFoldDB" id="A0A1R3J6P9"/>
<gene>
    <name evidence="1" type="ORF">COLO4_19122</name>
</gene>
<evidence type="ECO:0000313" key="1">
    <source>
        <dbReference type="EMBL" id="OMO90501.1"/>
    </source>
</evidence>
<name>A0A1R3J6P9_9ROSI</name>
<feature type="non-terminal residue" evidence="1">
    <location>
        <position position="75"/>
    </location>
</feature>
<organism evidence="1 2">
    <name type="scientific">Corchorus olitorius</name>
    <dbReference type="NCBI Taxonomy" id="93759"/>
    <lineage>
        <taxon>Eukaryota</taxon>
        <taxon>Viridiplantae</taxon>
        <taxon>Streptophyta</taxon>
        <taxon>Embryophyta</taxon>
        <taxon>Tracheophyta</taxon>
        <taxon>Spermatophyta</taxon>
        <taxon>Magnoliopsida</taxon>
        <taxon>eudicotyledons</taxon>
        <taxon>Gunneridae</taxon>
        <taxon>Pentapetalae</taxon>
        <taxon>rosids</taxon>
        <taxon>malvids</taxon>
        <taxon>Malvales</taxon>
        <taxon>Malvaceae</taxon>
        <taxon>Grewioideae</taxon>
        <taxon>Apeibeae</taxon>
        <taxon>Corchorus</taxon>
    </lineage>
</organism>
<evidence type="ECO:0000313" key="2">
    <source>
        <dbReference type="Proteomes" id="UP000187203"/>
    </source>
</evidence>
<dbReference type="Proteomes" id="UP000187203">
    <property type="component" value="Unassembled WGS sequence"/>
</dbReference>
<reference evidence="2" key="1">
    <citation type="submission" date="2013-09" db="EMBL/GenBank/DDBJ databases">
        <title>Corchorus olitorius genome sequencing.</title>
        <authorList>
            <person name="Alam M."/>
            <person name="Haque M.S."/>
            <person name="Islam M.S."/>
            <person name="Emdad E.M."/>
            <person name="Islam M.M."/>
            <person name="Ahmed B."/>
            <person name="Halim A."/>
            <person name="Hossen Q.M.M."/>
            <person name="Hossain M.Z."/>
            <person name="Ahmed R."/>
            <person name="Khan M.M."/>
            <person name="Islam R."/>
            <person name="Rashid M.M."/>
            <person name="Khan S.A."/>
            <person name="Rahman M.S."/>
            <person name="Alam M."/>
            <person name="Yahiya A.S."/>
            <person name="Khan M.S."/>
            <person name="Azam M.S."/>
            <person name="Haque T."/>
            <person name="Lashkar M.Z.H."/>
            <person name="Akhand A.I."/>
            <person name="Morshed G."/>
            <person name="Roy S."/>
            <person name="Uddin K.S."/>
            <person name="Rabeya T."/>
            <person name="Hossain A.S."/>
            <person name="Chowdhury A."/>
            <person name="Snigdha A.R."/>
            <person name="Mortoza M.S."/>
            <person name="Matin S.A."/>
            <person name="Hoque S.M.E."/>
            <person name="Islam M.K."/>
            <person name="Roy D.K."/>
            <person name="Haider R."/>
            <person name="Moosa M.M."/>
            <person name="Elias S.M."/>
            <person name="Hasan A.M."/>
            <person name="Jahan S."/>
            <person name="Shafiuddin M."/>
            <person name="Mahmood N."/>
            <person name="Shommy N.S."/>
        </authorList>
    </citation>
    <scope>NUCLEOTIDE SEQUENCE [LARGE SCALE GENOMIC DNA]</scope>
    <source>
        <strain evidence="2">cv. O-4</strain>
    </source>
</reference>
<keyword evidence="2" id="KW-1185">Reference proteome</keyword>
<sequence>MPAIADRNSSPFKEIGAAVKSDKSVNIARSNGCCTPQKRRLRSDSVAPVESLVLTPMKLKSPRRRLNSSPNNLSN</sequence>
<dbReference type="EMBL" id="AWUE01016548">
    <property type="protein sequence ID" value="OMO90501.1"/>
    <property type="molecule type" value="Genomic_DNA"/>
</dbReference>
<proteinExistence type="predicted"/>
<accession>A0A1R3J6P9</accession>
<comment type="caution">
    <text evidence="1">The sequence shown here is derived from an EMBL/GenBank/DDBJ whole genome shotgun (WGS) entry which is preliminary data.</text>
</comment>